<accession>A0ABD6Y872</accession>
<reference evidence="2" key="1">
    <citation type="journal article" date="2018" name="Front. Microbiol.">
        <title>Comparative Genomics of the Herbivore Gut Symbiont Lactobacillus reuteri Reveals Genetic Diversity and Lifestyle Adaptation.</title>
        <authorList>
            <person name="Zhao J."/>
        </authorList>
    </citation>
    <scope>NUCLEOTIDE SEQUENCE [LARGE SCALE GENOMIC DNA]</scope>
    <source>
        <strain evidence="2">LR9</strain>
    </source>
</reference>
<dbReference type="RefSeq" id="WP_109883841.1">
    <property type="nucleotide sequence ID" value="NZ_QGHR01000010.1"/>
</dbReference>
<gene>
    <name evidence="1" type="ORF">DKZ35_03045</name>
</gene>
<evidence type="ECO:0008006" key="3">
    <source>
        <dbReference type="Google" id="ProtNLM"/>
    </source>
</evidence>
<dbReference type="SUPFAM" id="SSF88659">
    <property type="entry name" value="Sigma3 and sigma4 domains of RNA polymerase sigma factors"/>
    <property type="match status" value="1"/>
</dbReference>
<protein>
    <recommendedName>
        <fullName evidence="3">Sigma-70 family RNA polymerase sigma factor</fullName>
    </recommendedName>
</protein>
<proteinExistence type="predicted"/>
<evidence type="ECO:0000313" key="1">
    <source>
        <dbReference type="EMBL" id="PWT37936.1"/>
    </source>
</evidence>
<comment type="caution">
    <text evidence="1">The sequence shown here is derived from an EMBL/GenBank/DDBJ whole genome shotgun (WGS) entry which is preliminary data.</text>
</comment>
<dbReference type="InterPro" id="IPR013324">
    <property type="entry name" value="RNA_pol_sigma_r3/r4-like"/>
</dbReference>
<dbReference type="EMBL" id="QGHV01000011">
    <property type="protein sequence ID" value="PWT37936.1"/>
    <property type="molecule type" value="Genomic_DNA"/>
</dbReference>
<sequence length="240" mass="28188">MNKTLFNTELMTYEERKENIDRELSTEFFEEINRDDINKGRTMAESYSGWFSDRIAQYLVHSHDIDNPGKTEYPFFANDHDYYRTGQAKAILLTDQLDSWVDPLSWKKYEIERYSDKDEYIQHLFGVDNLAVNDLRRFIRMGLHKSLKGLDLEDYSFRTIQGLKKLQMIIQMGCTKNTDKTFLNYFDGDRSINDIADIYGITHQNVTKKITRICKNALKKVRTQEGCTGLNEEVDNKLSA</sequence>
<organism evidence="1 2">
    <name type="scientific">Limosilactobacillus reuteri</name>
    <name type="common">Lactobacillus reuteri</name>
    <dbReference type="NCBI Taxonomy" id="1598"/>
    <lineage>
        <taxon>Bacteria</taxon>
        <taxon>Bacillati</taxon>
        <taxon>Bacillota</taxon>
        <taxon>Bacilli</taxon>
        <taxon>Lactobacillales</taxon>
        <taxon>Lactobacillaceae</taxon>
        <taxon>Limosilactobacillus</taxon>
    </lineage>
</organism>
<dbReference type="Proteomes" id="UP000245735">
    <property type="component" value="Unassembled WGS sequence"/>
</dbReference>
<evidence type="ECO:0000313" key="2">
    <source>
        <dbReference type="Proteomes" id="UP000245735"/>
    </source>
</evidence>
<name>A0ABD6Y872_LIMRT</name>
<dbReference type="AlphaFoldDB" id="A0ABD6Y872"/>